<dbReference type="STRING" id="100225.SAMN05421595_0161"/>
<evidence type="ECO:0000256" key="2">
    <source>
        <dbReference type="ARBA" id="ARBA00023002"/>
    </source>
</evidence>
<dbReference type="EMBL" id="BAGZ01000017">
    <property type="protein sequence ID" value="GAB78946.1"/>
    <property type="molecule type" value="Genomic_DNA"/>
</dbReference>
<dbReference type="CDD" id="cd05233">
    <property type="entry name" value="SDR_c"/>
    <property type="match status" value="1"/>
</dbReference>
<dbReference type="OrthoDB" id="286404at2"/>
<organism evidence="4 5">
    <name type="scientific">Austwickia chelonae NBRC 105200</name>
    <dbReference type="NCBI Taxonomy" id="1184607"/>
    <lineage>
        <taxon>Bacteria</taxon>
        <taxon>Bacillati</taxon>
        <taxon>Actinomycetota</taxon>
        <taxon>Actinomycetes</taxon>
        <taxon>Micrococcales</taxon>
        <taxon>Dermatophilaceae</taxon>
        <taxon>Austwickia</taxon>
    </lineage>
</organism>
<comment type="similarity">
    <text evidence="1 3">Belongs to the short-chain dehydrogenases/reductases (SDR) family.</text>
</comment>
<sequence length="268" mass="28529">MTTALITGASAGIGRAFAHRLAATGHDLVLVARDTPRLDALAADLTRVHGVRCEVLTADLADRADLGRVADRLGVEGEDAVDLLVNNAGFAVKTSFFDSEIADEERQLAVLCQAVLVLTHAAGRAMRARGRGHILNVSSVASFVTMGTYSACKAWVTTFTQSTAVALTGSGVGVTALCPGYTHTEFHDRMGVRMDGIPEVLWLDADRLVRDALADARAGKVISTPGIVYRAAEIVTGMMPRRVVQALSLALSEERGRRSDHRTAPPRQ</sequence>
<accession>K6UNF9</accession>
<dbReference type="SUPFAM" id="SSF51735">
    <property type="entry name" value="NAD(P)-binding Rossmann-fold domains"/>
    <property type="match status" value="1"/>
</dbReference>
<protein>
    <submittedName>
        <fullName evidence="4">Putative oxidoreductase</fullName>
    </submittedName>
</protein>
<dbReference type="InterPro" id="IPR002347">
    <property type="entry name" value="SDR_fam"/>
</dbReference>
<dbReference type="Gene3D" id="3.40.50.720">
    <property type="entry name" value="NAD(P)-binding Rossmann-like Domain"/>
    <property type="match status" value="1"/>
</dbReference>
<dbReference type="InterPro" id="IPR036291">
    <property type="entry name" value="NAD(P)-bd_dom_sf"/>
</dbReference>
<name>K6UNF9_9MICO</name>
<dbReference type="PIRSF" id="PIRSF000126">
    <property type="entry name" value="11-beta-HSD1"/>
    <property type="match status" value="1"/>
</dbReference>
<reference evidence="4 5" key="1">
    <citation type="submission" date="2012-08" db="EMBL/GenBank/DDBJ databases">
        <title>Whole genome shotgun sequence of Austwickia chelonae NBRC 105200.</title>
        <authorList>
            <person name="Yoshida I."/>
            <person name="Hosoyama A."/>
            <person name="Tsuchikane K."/>
            <person name="Katsumata H."/>
            <person name="Ando Y."/>
            <person name="Ohji S."/>
            <person name="Hamada M."/>
            <person name="Tamura T."/>
            <person name="Yamazoe A."/>
            <person name="Yamazaki S."/>
            <person name="Fujita N."/>
        </authorList>
    </citation>
    <scope>NUCLEOTIDE SEQUENCE [LARGE SCALE GENOMIC DNA]</scope>
    <source>
        <strain evidence="4 5">NBRC 105200</strain>
    </source>
</reference>
<dbReference type="GO" id="GO:0016491">
    <property type="term" value="F:oxidoreductase activity"/>
    <property type="evidence" value="ECO:0007669"/>
    <property type="project" value="UniProtKB-KW"/>
</dbReference>
<evidence type="ECO:0000256" key="1">
    <source>
        <dbReference type="ARBA" id="ARBA00006484"/>
    </source>
</evidence>
<keyword evidence="5" id="KW-1185">Reference proteome</keyword>
<dbReference type="eggNOG" id="COG0300">
    <property type="taxonomic scope" value="Bacteria"/>
</dbReference>
<dbReference type="AlphaFoldDB" id="K6UNF9"/>
<evidence type="ECO:0000256" key="3">
    <source>
        <dbReference type="RuleBase" id="RU000363"/>
    </source>
</evidence>
<dbReference type="Pfam" id="PF00106">
    <property type="entry name" value="adh_short"/>
    <property type="match status" value="1"/>
</dbReference>
<keyword evidence="2" id="KW-0560">Oxidoreductase</keyword>
<proteinExistence type="inferred from homology"/>
<gene>
    <name evidence="4" type="ORF">AUCHE_17_01600</name>
</gene>
<dbReference type="PANTHER" id="PTHR44196:SF2">
    <property type="entry name" value="SHORT-CHAIN DEHYDROGENASE-RELATED"/>
    <property type="match status" value="1"/>
</dbReference>
<dbReference type="PRINTS" id="PR00080">
    <property type="entry name" value="SDRFAMILY"/>
</dbReference>
<dbReference type="Proteomes" id="UP000008495">
    <property type="component" value="Unassembled WGS sequence"/>
</dbReference>
<dbReference type="RefSeq" id="WP_006503703.1">
    <property type="nucleotide sequence ID" value="NZ_BAGZ01000017.1"/>
</dbReference>
<dbReference type="PANTHER" id="PTHR44196">
    <property type="entry name" value="DEHYDROGENASE/REDUCTASE SDR FAMILY MEMBER 7B"/>
    <property type="match status" value="1"/>
</dbReference>
<dbReference type="GO" id="GO:0016020">
    <property type="term" value="C:membrane"/>
    <property type="evidence" value="ECO:0007669"/>
    <property type="project" value="TreeGrafter"/>
</dbReference>
<evidence type="ECO:0000313" key="4">
    <source>
        <dbReference type="EMBL" id="GAB78946.1"/>
    </source>
</evidence>
<comment type="caution">
    <text evidence="4">The sequence shown here is derived from an EMBL/GenBank/DDBJ whole genome shotgun (WGS) entry which is preliminary data.</text>
</comment>
<dbReference type="PRINTS" id="PR00081">
    <property type="entry name" value="GDHRDH"/>
</dbReference>
<evidence type="ECO:0000313" key="5">
    <source>
        <dbReference type="Proteomes" id="UP000008495"/>
    </source>
</evidence>